<gene>
    <name evidence="1" type="ORF">CURHAP_LOCUS49883</name>
</gene>
<name>A0A6J5VRQ1_PRUAR</name>
<organism evidence="1 2">
    <name type="scientific">Prunus armeniaca</name>
    <name type="common">Apricot</name>
    <name type="synonym">Armeniaca vulgaris</name>
    <dbReference type="NCBI Taxonomy" id="36596"/>
    <lineage>
        <taxon>Eukaryota</taxon>
        <taxon>Viridiplantae</taxon>
        <taxon>Streptophyta</taxon>
        <taxon>Embryophyta</taxon>
        <taxon>Tracheophyta</taxon>
        <taxon>Spermatophyta</taxon>
        <taxon>Magnoliopsida</taxon>
        <taxon>eudicotyledons</taxon>
        <taxon>Gunneridae</taxon>
        <taxon>Pentapetalae</taxon>
        <taxon>rosids</taxon>
        <taxon>fabids</taxon>
        <taxon>Rosales</taxon>
        <taxon>Rosaceae</taxon>
        <taxon>Amygdaloideae</taxon>
        <taxon>Amygdaleae</taxon>
        <taxon>Prunus</taxon>
    </lineage>
</organism>
<evidence type="ECO:0000313" key="2">
    <source>
        <dbReference type="Proteomes" id="UP000507222"/>
    </source>
</evidence>
<proteinExistence type="predicted"/>
<dbReference type="EMBL" id="CAEKDK010000008">
    <property type="protein sequence ID" value="CAB4290045.1"/>
    <property type="molecule type" value="Genomic_DNA"/>
</dbReference>
<evidence type="ECO:0000313" key="1">
    <source>
        <dbReference type="EMBL" id="CAB4290045.1"/>
    </source>
</evidence>
<protein>
    <submittedName>
        <fullName evidence="1">Uncharacterized protein</fullName>
    </submittedName>
</protein>
<dbReference type="Proteomes" id="UP000507222">
    <property type="component" value="Unassembled WGS sequence"/>
</dbReference>
<dbReference type="AlphaFoldDB" id="A0A6J5VRQ1"/>
<accession>A0A6J5VRQ1</accession>
<sequence length="59" mass="7107">MKEYLYRKSLEGRERLLYENKRKIREPLQEGKPIPTELRNEEAELCREIDLEDENTAGI</sequence>
<reference evidence="1 2" key="1">
    <citation type="submission" date="2020-05" db="EMBL/GenBank/DDBJ databases">
        <authorList>
            <person name="Campoy J."/>
            <person name="Schneeberger K."/>
            <person name="Spophaly S."/>
        </authorList>
    </citation>
    <scope>NUCLEOTIDE SEQUENCE [LARGE SCALE GENOMIC DNA]</scope>
    <source>
        <strain evidence="1">PruArmRojPasFocal</strain>
    </source>
</reference>